<keyword evidence="3" id="KW-1185">Reference proteome</keyword>
<reference evidence="2 3" key="1">
    <citation type="journal article" date="2017" name="Curr. Biol.">
        <title>Genome architecture and evolution of a unichromosomal asexual nematode.</title>
        <authorList>
            <person name="Fradin H."/>
            <person name="Zegar C."/>
            <person name="Gutwein M."/>
            <person name="Lucas J."/>
            <person name="Kovtun M."/>
            <person name="Corcoran D."/>
            <person name="Baugh L.R."/>
            <person name="Kiontke K."/>
            <person name="Gunsalus K."/>
            <person name="Fitch D.H."/>
            <person name="Piano F."/>
        </authorList>
    </citation>
    <scope>NUCLEOTIDE SEQUENCE [LARGE SCALE GENOMIC DNA]</scope>
    <source>
        <strain evidence="2">PF1309</strain>
    </source>
</reference>
<dbReference type="GO" id="GO:0120053">
    <property type="term" value="F:ribitol beta-1,4-xylosyltransferase activity"/>
    <property type="evidence" value="ECO:0007669"/>
    <property type="project" value="InterPro"/>
</dbReference>
<name>A0A2A2L9A1_9BILA</name>
<feature type="compositionally biased region" description="Basic and acidic residues" evidence="1">
    <location>
        <begin position="38"/>
        <end position="47"/>
    </location>
</feature>
<organism evidence="2 3">
    <name type="scientific">Diploscapter pachys</name>
    <dbReference type="NCBI Taxonomy" id="2018661"/>
    <lineage>
        <taxon>Eukaryota</taxon>
        <taxon>Metazoa</taxon>
        <taxon>Ecdysozoa</taxon>
        <taxon>Nematoda</taxon>
        <taxon>Chromadorea</taxon>
        <taxon>Rhabditida</taxon>
        <taxon>Rhabditina</taxon>
        <taxon>Rhabditomorpha</taxon>
        <taxon>Rhabditoidea</taxon>
        <taxon>Rhabditidae</taxon>
        <taxon>Diploscapter</taxon>
    </lineage>
</organism>
<evidence type="ECO:0000256" key="1">
    <source>
        <dbReference type="SAM" id="MobiDB-lite"/>
    </source>
</evidence>
<dbReference type="EMBL" id="LIAE01007021">
    <property type="protein sequence ID" value="PAV82851.1"/>
    <property type="molecule type" value="Genomic_DNA"/>
</dbReference>
<protein>
    <recommendedName>
        <fullName evidence="4">Exostosin GT47 domain-containing protein</fullName>
    </recommendedName>
</protein>
<comment type="caution">
    <text evidence="2">The sequence shown here is derived from an EMBL/GenBank/DDBJ whole genome shotgun (WGS) entry which is preliminary data.</text>
</comment>
<dbReference type="InterPro" id="IPR055286">
    <property type="entry name" value="RXYLT1-like"/>
</dbReference>
<evidence type="ECO:0000313" key="3">
    <source>
        <dbReference type="Proteomes" id="UP000218231"/>
    </source>
</evidence>
<dbReference type="PANTHER" id="PTHR15576">
    <property type="entry name" value="RIBITOL-5-PHOSPHATE XYLOSYLTRANSFERASE 1"/>
    <property type="match status" value="1"/>
</dbReference>
<gene>
    <name evidence="2" type="ORF">WR25_26992</name>
</gene>
<accession>A0A2A2L9A1</accession>
<evidence type="ECO:0000313" key="2">
    <source>
        <dbReference type="EMBL" id="PAV82851.1"/>
    </source>
</evidence>
<dbReference type="AlphaFoldDB" id="A0A2A2L9A1"/>
<proteinExistence type="predicted"/>
<evidence type="ECO:0008006" key="4">
    <source>
        <dbReference type="Google" id="ProtNLM"/>
    </source>
</evidence>
<sequence>MPVRIADQNGQMPKKKCRRIRTNTGNCRSKRTNAGEKMPTDSDKCRGSNQRAKWDVFLKEMSNYRFVLSPRGNGVDCHRIWESIIMGSVPIVPDSSIRNVYIGERVLVVDDLTKPNATFLEEQYNYFKNAIFAESRIFSRY</sequence>
<feature type="region of interest" description="Disordered" evidence="1">
    <location>
        <begin position="25"/>
        <end position="47"/>
    </location>
</feature>
<dbReference type="PANTHER" id="PTHR15576:SF1">
    <property type="entry name" value="RIBITOL-5-PHOSPHATE XYLOSYLTRANSFERASE 1"/>
    <property type="match status" value="1"/>
</dbReference>
<dbReference type="GO" id="GO:0005794">
    <property type="term" value="C:Golgi apparatus"/>
    <property type="evidence" value="ECO:0007669"/>
    <property type="project" value="TreeGrafter"/>
</dbReference>
<dbReference type="OrthoDB" id="446027at2759"/>
<dbReference type="Proteomes" id="UP000218231">
    <property type="component" value="Unassembled WGS sequence"/>
</dbReference>
<dbReference type="GO" id="GO:0035269">
    <property type="term" value="P:protein O-linked glycosylation via mannose"/>
    <property type="evidence" value="ECO:0007669"/>
    <property type="project" value="InterPro"/>
</dbReference>